<dbReference type="InterPro" id="IPR036249">
    <property type="entry name" value="Thioredoxin-like_sf"/>
</dbReference>
<evidence type="ECO:0008006" key="4">
    <source>
        <dbReference type="Google" id="ProtNLM"/>
    </source>
</evidence>
<accession>A0A1G9V9M0</accession>
<dbReference type="Proteomes" id="UP000182347">
    <property type="component" value="Unassembled WGS sequence"/>
</dbReference>
<name>A0A1G9V9M0_9BACI</name>
<proteinExistence type="predicted"/>
<gene>
    <name evidence="2" type="ORF">SAMN05216244_3193</name>
</gene>
<dbReference type="RefSeq" id="WP_074600261.1">
    <property type="nucleotide sequence ID" value="NZ_FNHF01000004.1"/>
</dbReference>
<sequence length="156" mass="17899">MEYGIMLPWFMFAIIILIQILRSFRRLHAESAKHDSFKGSILEGEKLTDYIDTVPAEPGEKGCVVVLSPSCPPCHLVLEEIIEDADYYPANLSLYVNETSSGETERFVDKYKDVIRLNRLNKEHFNKMKLTFTPAFISYDEQGVVSRVGVDYNNQE</sequence>
<dbReference type="SUPFAM" id="SSF52833">
    <property type="entry name" value="Thioredoxin-like"/>
    <property type="match status" value="1"/>
</dbReference>
<dbReference type="STRING" id="482461.SAMN05216244_3193"/>
<evidence type="ECO:0000313" key="2">
    <source>
        <dbReference type="EMBL" id="SDM68869.1"/>
    </source>
</evidence>
<keyword evidence="3" id="KW-1185">Reference proteome</keyword>
<dbReference type="EMBL" id="FNHF01000004">
    <property type="protein sequence ID" value="SDM68869.1"/>
    <property type="molecule type" value="Genomic_DNA"/>
</dbReference>
<organism evidence="2 3">
    <name type="scientific">Sediminibacillus halophilus</name>
    <dbReference type="NCBI Taxonomy" id="482461"/>
    <lineage>
        <taxon>Bacteria</taxon>
        <taxon>Bacillati</taxon>
        <taxon>Bacillota</taxon>
        <taxon>Bacilli</taxon>
        <taxon>Bacillales</taxon>
        <taxon>Bacillaceae</taxon>
        <taxon>Sediminibacillus</taxon>
    </lineage>
</organism>
<reference evidence="3" key="1">
    <citation type="submission" date="2016-10" db="EMBL/GenBank/DDBJ databases">
        <authorList>
            <person name="Varghese N."/>
            <person name="Submissions S."/>
        </authorList>
    </citation>
    <scope>NUCLEOTIDE SEQUENCE [LARGE SCALE GENOMIC DNA]</scope>
    <source>
        <strain evidence="3">CGMCC 1.6199</strain>
    </source>
</reference>
<keyword evidence="1" id="KW-0812">Transmembrane</keyword>
<evidence type="ECO:0000313" key="3">
    <source>
        <dbReference type="Proteomes" id="UP000182347"/>
    </source>
</evidence>
<keyword evidence="1" id="KW-0472">Membrane</keyword>
<dbReference type="OrthoDB" id="9868678at2"/>
<protein>
    <recommendedName>
        <fullName evidence="4">Thioredoxin</fullName>
    </recommendedName>
</protein>
<evidence type="ECO:0000256" key="1">
    <source>
        <dbReference type="SAM" id="Phobius"/>
    </source>
</evidence>
<keyword evidence="1" id="KW-1133">Transmembrane helix</keyword>
<dbReference type="AlphaFoldDB" id="A0A1G9V9M0"/>
<feature type="transmembrane region" description="Helical" evidence="1">
    <location>
        <begin position="6"/>
        <end position="24"/>
    </location>
</feature>